<gene>
    <name evidence="2" type="ORF">EVAR_95328_1</name>
</gene>
<dbReference type="AlphaFoldDB" id="A0A4C1U9F0"/>
<dbReference type="SUPFAM" id="SSF63829">
    <property type="entry name" value="Calcium-dependent phosphotriesterase"/>
    <property type="match status" value="1"/>
</dbReference>
<comment type="caution">
    <text evidence="2">The sequence shown here is derived from an EMBL/GenBank/DDBJ whole genome shotgun (WGS) entry which is preliminary data.</text>
</comment>
<evidence type="ECO:0000313" key="2">
    <source>
        <dbReference type="EMBL" id="GBP22928.1"/>
    </source>
</evidence>
<sequence length="292" mass="33683">MVRKIIIVILSINFVTVLRVLGKHVPAKNRCDGSVELHGKHHKQHVLAKGIDRPYQLAYYNHTHKLFYSYNLEEKAEDTFALAYLDTWNSSKIMEVGGVRNGFATAVDEDGRAVYFGGSEGVYKYHPEGNDTGVKEIVPHVNVWDMFYGNRTLYYITYPRQKLYKLNVHDDKAEPERVASVHEEIYQFALDGAHDMYITNRTGVYRVRNGTDDRIHYRGETMFRAVAVDRKGEVHFAGRHGIFVARDDKQNHTLHEIAHVRNLFGLAFDEKNDIIYADYHEIVKILPNICGK</sequence>
<feature type="signal peptide" evidence="1">
    <location>
        <begin position="1"/>
        <end position="22"/>
    </location>
</feature>
<proteinExistence type="predicted"/>
<reference evidence="2 3" key="1">
    <citation type="journal article" date="2019" name="Commun. Biol.">
        <title>The bagworm genome reveals a unique fibroin gene that provides high tensile strength.</title>
        <authorList>
            <person name="Kono N."/>
            <person name="Nakamura H."/>
            <person name="Ohtoshi R."/>
            <person name="Tomita M."/>
            <person name="Numata K."/>
            <person name="Arakawa K."/>
        </authorList>
    </citation>
    <scope>NUCLEOTIDE SEQUENCE [LARGE SCALE GENOMIC DNA]</scope>
</reference>
<name>A0A4C1U9F0_EUMVA</name>
<dbReference type="Gene3D" id="2.130.10.10">
    <property type="entry name" value="YVTN repeat-like/Quinoprotein amine dehydrogenase"/>
    <property type="match status" value="1"/>
</dbReference>
<organism evidence="2 3">
    <name type="scientific">Eumeta variegata</name>
    <name type="common">Bagworm moth</name>
    <name type="synonym">Eumeta japonica</name>
    <dbReference type="NCBI Taxonomy" id="151549"/>
    <lineage>
        <taxon>Eukaryota</taxon>
        <taxon>Metazoa</taxon>
        <taxon>Ecdysozoa</taxon>
        <taxon>Arthropoda</taxon>
        <taxon>Hexapoda</taxon>
        <taxon>Insecta</taxon>
        <taxon>Pterygota</taxon>
        <taxon>Neoptera</taxon>
        <taxon>Endopterygota</taxon>
        <taxon>Lepidoptera</taxon>
        <taxon>Glossata</taxon>
        <taxon>Ditrysia</taxon>
        <taxon>Tineoidea</taxon>
        <taxon>Psychidae</taxon>
        <taxon>Oiketicinae</taxon>
        <taxon>Eumeta</taxon>
    </lineage>
</organism>
<protein>
    <submittedName>
        <fullName evidence="2">Ommochrome-binding protein</fullName>
    </submittedName>
</protein>
<accession>A0A4C1U9F0</accession>
<dbReference type="EMBL" id="BGZK01000145">
    <property type="protein sequence ID" value="GBP22928.1"/>
    <property type="molecule type" value="Genomic_DNA"/>
</dbReference>
<feature type="chain" id="PRO_5020029388" evidence="1">
    <location>
        <begin position="23"/>
        <end position="292"/>
    </location>
</feature>
<evidence type="ECO:0000256" key="1">
    <source>
        <dbReference type="SAM" id="SignalP"/>
    </source>
</evidence>
<keyword evidence="1" id="KW-0732">Signal</keyword>
<dbReference type="InterPro" id="IPR015943">
    <property type="entry name" value="WD40/YVTN_repeat-like_dom_sf"/>
</dbReference>
<keyword evidence="3" id="KW-1185">Reference proteome</keyword>
<dbReference type="Proteomes" id="UP000299102">
    <property type="component" value="Unassembled WGS sequence"/>
</dbReference>
<evidence type="ECO:0000313" key="3">
    <source>
        <dbReference type="Proteomes" id="UP000299102"/>
    </source>
</evidence>
<dbReference type="OrthoDB" id="7380034at2759"/>